<evidence type="ECO:0000256" key="8">
    <source>
        <dbReference type="HAMAP-Rule" id="MF_01020"/>
    </source>
</evidence>
<dbReference type="UniPathway" id="UPA00031">
    <property type="reaction ID" value="UER00007"/>
</dbReference>
<protein>
    <recommendedName>
        <fullName evidence="8">Phosphoribosyl-ATP pyrophosphatase</fullName>
        <shortName evidence="8">PRA-PH</shortName>
        <ecNumber evidence="8">3.6.1.31</ecNumber>
    </recommendedName>
</protein>
<dbReference type="GO" id="GO:0005524">
    <property type="term" value="F:ATP binding"/>
    <property type="evidence" value="ECO:0007669"/>
    <property type="project" value="UniProtKB-KW"/>
</dbReference>
<keyword evidence="5 8" id="KW-0378">Hydrolase</keyword>
<dbReference type="GO" id="GO:0004636">
    <property type="term" value="F:phosphoribosyl-ATP diphosphatase activity"/>
    <property type="evidence" value="ECO:0007669"/>
    <property type="project" value="UniProtKB-UniRule"/>
</dbReference>
<keyword evidence="6 8" id="KW-0067">ATP-binding</keyword>
<dbReference type="EC" id="3.6.1.31" evidence="8"/>
<proteinExistence type="inferred from homology"/>
<evidence type="ECO:0000256" key="3">
    <source>
        <dbReference type="ARBA" id="ARBA00022605"/>
    </source>
</evidence>
<keyword evidence="7 8" id="KW-0368">Histidine biosynthesis</keyword>
<evidence type="ECO:0000256" key="6">
    <source>
        <dbReference type="ARBA" id="ARBA00022840"/>
    </source>
</evidence>
<dbReference type="Pfam" id="PF01503">
    <property type="entry name" value="PRA-PH"/>
    <property type="match status" value="1"/>
</dbReference>
<keyword evidence="4 8" id="KW-0547">Nucleotide-binding</keyword>
<dbReference type="HAMAP" id="MF_01020">
    <property type="entry name" value="HisE"/>
    <property type="match status" value="1"/>
</dbReference>
<comment type="pathway">
    <text evidence="2 8">Amino-acid biosynthesis; L-histidine biosynthesis; L-histidine from 5-phospho-alpha-D-ribose 1-diphosphate: step 2/9.</text>
</comment>
<dbReference type="AlphaFoldDB" id="A0A7J3ZLL8"/>
<comment type="similarity">
    <text evidence="8">Belongs to the PRA-PH family.</text>
</comment>
<dbReference type="InterPro" id="IPR021130">
    <property type="entry name" value="PRib-ATP_PPHydrolase-like"/>
</dbReference>
<dbReference type="EMBL" id="DRZC01000079">
    <property type="protein sequence ID" value="HHQ80959.1"/>
    <property type="molecule type" value="Genomic_DNA"/>
</dbReference>
<evidence type="ECO:0000256" key="2">
    <source>
        <dbReference type="ARBA" id="ARBA00005204"/>
    </source>
</evidence>
<keyword evidence="3 8" id="KW-0028">Amino-acid biosynthesis</keyword>
<dbReference type="GO" id="GO:0005737">
    <property type="term" value="C:cytoplasm"/>
    <property type="evidence" value="ECO:0007669"/>
    <property type="project" value="UniProtKB-SubCell"/>
</dbReference>
<evidence type="ECO:0000256" key="5">
    <source>
        <dbReference type="ARBA" id="ARBA00022801"/>
    </source>
</evidence>
<dbReference type="PANTHER" id="PTHR42945:SF1">
    <property type="entry name" value="HISTIDINE BIOSYNTHESIS BIFUNCTIONAL PROTEIN HIS7"/>
    <property type="match status" value="1"/>
</dbReference>
<accession>A0A7J3ZLL8</accession>
<gene>
    <name evidence="8 9" type="primary">hisE</name>
    <name evidence="9" type="ORF">ENM78_05880</name>
</gene>
<dbReference type="InterPro" id="IPR008179">
    <property type="entry name" value="HisE"/>
</dbReference>
<evidence type="ECO:0000256" key="7">
    <source>
        <dbReference type="ARBA" id="ARBA00023102"/>
    </source>
</evidence>
<dbReference type="NCBIfam" id="TIGR03188">
    <property type="entry name" value="histidine_hisI"/>
    <property type="match status" value="1"/>
</dbReference>
<evidence type="ECO:0000256" key="1">
    <source>
        <dbReference type="ARBA" id="ARBA00001460"/>
    </source>
</evidence>
<organism evidence="9">
    <name type="scientific">Fervidicoccus fontis</name>
    <dbReference type="NCBI Taxonomy" id="683846"/>
    <lineage>
        <taxon>Archaea</taxon>
        <taxon>Thermoproteota</taxon>
        <taxon>Thermoprotei</taxon>
        <taxon>Fervidicoccales</taxon>
        <taxon>Fervidicoccaceae</taxon>
        <taxon>Fervidicoccus</taxon>
    </lineage>
</organism>
<reference evidence="9" key="1">
    <citation type="journal article" date="2020" name="mSystems">
        <title>Genome- and Community-Level Interaction Insights into Carbon Utilization and Element Cycling Functions of Hydrothermarchaeota in Hydrothermal Sediment.</title>
        <authorList>
            <person name="Zhou Z."/>
            <person name="Liu Y."/>
            <person name="Xu W."/>
            <person name="Pan J."/>
            <person name="Luo Z.H."/>
            <person name="Li M."/>
        </authorList>
    </citation>
    <scope>NUCLEOTIDE SEQUENCE [LARGE SCALE GENOMIC DNA]</scope>
    <source>
        <strain evidence="9">SpSt-1116</strain>
    </source>
</reference>
<comment type="caution">
    <text evidence="9">The sequence shown here is derived from an EMBL/GenBank/DDBJ whole genome shotgun (WGS) entry which is preliminary data.</text>
</comment>
<comment type="subcellular location">
    <subcellularLocation>
        <location evidence="8">Cytoplasm</location>
    </subcellularLocation>
</comment>
<dbReference type="Gene3D" id="1.10.287.1080">
    <property type="entry name" value="MazG-like"/>
    <property type="match status" value="1"/>
</dbReference>
<comment type="catalytic activity">
    <reaction evidence="1 8">
        <text>1-(5-phospho-beta-D-ribosyl)-ATP + H2O = 1-(5-phospho-beta-D-ribosyl)-5'-AMP + diphosphate + H(+)</text>
        <dbReference type="Rhea" id="RHEA:22828"/>
        <dbReference type="ChEBI" id="CHEBI:15377"/>
        <dbReference type="ChEBI" id="CHEBI:15378"/>
        <dbReference type="ChEBI" id="CHEBI:33019"/>
        <dbReference type="ChEBI" id="CHEBI:59457"/>
        <dbReference type="ChEBI" id="CHEBI:73183"/>
        <dbReference type="EC" id="3.6.1.31"/>
    </reaction>
</comment>
<keyword evidence="8" id="KW-0963">Cytoplasm</keyword>
<sequence length="96" mass="10957">MNGSPNVIVEVYETIRERKEAPRKESYTATLFSKGLNAILKKLGEETVEVAVAASSSSREQLVHEVTDLIFHLLVLLAYKDIHVSEIFSELERRRR</sequence>
<dbReference type="SUPFAM" id="SSF101386">
    <property type="entry name" value="all-alpha NTP pyrophosphatases"/>
    <property type="match status" value="1"/>
</dbReference>
<name>A0A7J3ZLL8_9CREN</name>
<dbReference type="GO" id="GO:0000105">
    <property type="term" value="P:L-histidine biosynthetic process"/>
    <property type="evidence" value="ECO:0007669"/>
    <property type="project" value="UniProtKB-UniRule"/>
</dbReference>
<evidence type="ECO:0000256" key="4">
    <source>
        <dbReference type="ARBA" id="ARBA00022741"/>
    </source>
</evidence>
<dbReference type="CDD" id="cd11534">
    <property type="entry name" value="NTP-PPase_HisIE_like"/>
    <property type="match status" value="1"/>
</dbReference>
<dbReference type="PANTHER" id="PTHR42945">
    <property type="entry name" value="HISTIDINE BIOSYNTHESIS BIFUNCTIONAL PROTEIN"/>
    <property type="match status" value="1"/>
</dbReference>
<evidence type="ECO:0000313" key="9">
    <source>
        <dbReference type="EMBL" id="HHQ80959.1"/>
    </source>
</evidence>